<evidence type="ECO:0000313" key="1">
    <source>
        <dbReference type="EMBL" id="TEA41704.1"/>
    </source>
</evidence>
<sequence>EFVDVISLPKNDLMKRLDVVVADEHLTVDARVYSYAPALKHANMKPSEMPFLKY</sequence>
<dbReference type="AlphaFoldDB" id="A0A484H0N9"/>
<evidence type="ECO:0000313" key="2">
    <source>
        <dbReference type="Proteomes" id="UP000295264"/>
    </source>
</evidence>
<dbReference type="Proteomes" id="UP000295264">
    <property type="component" value="Unassembled WGS sequence"/>
</dbReference>
<reference evidence="1 2" key="1">
    <citation type="journal article" date="2018" name="Genomics">
        <title>Molecular footprints of inshore aquatic adaptation in Indo-Pacific humpback dolphin (Sousa chinensis).</title>
        <authorList>
            <person name="Ming Y."/>
            <person name="Jian J."/>
            <person name="Yu F."/>
            <person name="Yu X."/>
            <person name="Wang J."/>
            <person name="Liu W."/>
        </authorList>
    </citation>
    <scope>NUCLEOTIDE SEQUENCE [LARGE SCALE GENOMIC DNA]</scope>
    <source>
        <strain evidence="1">MY-2018</strain>
        <tissue evidence="1">Skin</tissue>
    </source>
</reference>
<dbReference type="EMBL" id="QWLN02001086">
    <property type="protein sequence ID" value="TEA41704.1"/>
    <property type="molecule type" value="Genomic_DNA"/>
</dbReference>
<accession>A0A484H0N9</accession>
<name>A0A484H0N9_SOUCH</name>
<proteinExistence type="predicted"/>
<keyword evidence="2" id="KW-1185">Reference proteome</keyword>
<comment type="caution">
    <text evidence="1">The sequence shown here is derived from an EMBL/GenBank/DDBJ whole genome shotgun (WGS) entry which is preliminary data.</text>
</comment>
<protein>
    <submittedName>
        <fullName evidence="1">Uncharacterized protein</fullName>
    </submittedName>
</protein>
<gene>
    <name evidence="1" type="ORF">DBR06_SOUSAS1510109</name>
</gene>
<feature type="non-terminal residue" evidence="1">
    <location>
        <position position="1"/>
    </location>
</feature>
<organism evidence="1 2">
    <name type="scientific">Sousa chinensis</name>
    <name type="common">Indo-pacific humpbacked dolphin</name>
    <name type="synonym">Steno chinensis</name>
    <dbReference type="NCBI Taxonomy" id="103600"/>
    <lineage>
        <taxon>Eukaryota</taxon>
        <taxon>Metazoa</taxon>
        <taxon>Chordata</taxon>
        <taxon>Craniata</taxon>
        <taxon>Vertebrata</taxon>
        <taxon>Euteleostomi</taxon>
        <taxon>Mammalia</taxon>
        <taxon>Eutheria</taxon>
        <taxon>Laurasiatheria</taxon>
        <taxon>Artiodactyla</taxon>
        <taxon>Whippomorpha</taxon>
        <taxon>Cetacea</taxon>
        <taxon>Odontoceti</taxon>
        <taxon>Delphinidae</taxon>
        <taxon>Sousa</taxon>
    </lineage>
</organism>